<gene>
    <name evidence="2" type="ORF">C477_05139</name>
</gene>
<proteinExistence type="predicted"/>
<feature type="region of interest" description="Disordered" evidence="1">
    <location>
        <begin position="1"/>
        <end position="32"/>
    </location>
</feature>
<comment type="caution">
    <text evidence="2">The sequence shown here is derived from an EMBL/GenBank/DDBJ whole genome shotgun (WGS) entry which is preliminary data.</text>
</comment>
<evidence type="ECO:0000313" key="2">
    <source>
        <dbReference type="EMBL" id="ELZ21700.1"/>
    </source>
</evidence>
<protein>
    <submittedName>
        <fullName evidence="2">von Willebrand factor type A</fullName>
    </submittedName>
</protein>
<keyword evidence="3" id="KW-1185">Reference proteome</keyword>
<feature type="region of interest" description="Disordered" evidence="1">
    <location>
        <begin position="145"/>
        <end position="175"/>
    </location>
</feature>
<feature type="compositionally biased region" description="Basic and acidic residues" evidence="1">
    <location>
        <begin position="154"/>
        <end position="175"/>
    </location>
</feature>
<sequence>MLEPADRSDERRKKQAGNRINETVDNYLDDDRVESPAVFEGDAAAASHLASLSDADPHGVNQTTWLLAKANARTANVSITDVKRALERFDDDLDDPGHRNAIESHLRNAERAYERGENALERDGSVKRTAKDRARAIRQFMTAWRQSQQALDTIQREDDPAGHHHDARRSTSERQ</sequence>
<name>M0CEM1_9EURY</name>
<dbReference type="Proteomes" id="UP000011657">
    <property type="component" value="Unassembled WGS sequence"/>
</dbReference>
<reference evidence="2 3" key="1">
    <citation type="journal article" date="2014" name="PLoS Genet.">
        <title>Phylogenetically driven sequencing of extremely halophilic archaea reveals strategies for static and dynamic osmo-response.</title>
        <authorList>
            <person name="Becker E.A."/>
            <person name="Seitzer P.M."/>
            <person name="Tritt A."/>
            <person name="Larsen D."/>
            <person name="Krusor M."/>
            <person name="Yao A.I."/>
            <person name="Wu D."/>
            <person name="Madern D."/>
            <person name="Eisen J.A."/>
            <person name="Darling A.E."/>
            <person name="Facciotti M.T."/>
        </authorList>
    </citation>
    <scope>NUCLEOTIDE SEQUENCE [LARGE SCALE GENOMIC DNA]</scope>
    <source>
        <strain evidence="2 3">JCM 13891</strain>
    </source>
</reference>
<dbReference type="PATRIC" id="fig|1227488.3.peg.1017"/>
<evidence type="ECO:0000256" key="1">
    <source>
        <dbReference type="SAM" id="MobiDB-lite"/>
    </source>
</evidence>
<feature type="compositionally biased region" description="Basic and acidic residues" evidence="1">
    <location>
        <begin position="1"/>
        <end position="12"/>
    </location>
</feature>
<evidence type="ECO:0000313" key="3">
    <source>
        <dbReference type="Proteomes" id="UP000011657"/>
    </source>
</evidence>
<organism evidence="2 3">
    <name type="scientific">Haloterrigena salina JCM 13891</name>
    <dbReference type="NCBI Taxonomy" id="1227488"/>
    <lineage>
        <taxon>Archaea</taxon>
        <taxon>Methanobacteriati</taxon>
        <taxon>Methanobacteriota</taxon>
        <taxon>Stenosarchaea group</taxon>
        <taxon>Halobacteria</taxon>
        <taxon>Halobacteriales</taxon>
        <taxon>Natrialbaceae</taxon>
        <taxon>Haloterrigena</taxon>
    </lineage>
</organism>
<dbReference type="AlphaFoldDB" id="M0CEM1"/>
<accession>M0CEM1</accession>
<dbReference type="STRING" id="1227488.C477_05139"/>
<dbReference type="EMBL" id="AOIS01000018">
    <property type="protein sequence ID" value="ELZ21700.1"/>
    <property type="molecule type" value="Genomic_DNA"/>
</dbReference>